<dbReference type="GO" id="GO:0006635">
    <property type="term" value="P:fatty acid beta-oxidation"/>
    <property type="evidence" value="ECO:0007669"/>
    <property type="project" value="TreeGrafter"/>
</dbReference>
<gene>
    <name evidence="2" type="ORF">FOZ76_03605</name>
</gene>
<keyword evidence="3" id="KW-1185">Reference proteome</keyword>
<dbReference type="CDD" id="cd06558">
    <property type="entry name" value="crotonase-like"/>
    <property type="match status" value="1"/>
</dbReference>
<protein>
    <submittedName>
        <fullName evidence="2">Enoyl-CoA hydratase</fullName>
        <ecNumber evidence="2">4.2.1.17</ecNumber>
    </submittedName>
</protein>
<organism evidence="2 3">
    <name type="scientific">Verticiella sediminum</name>
    <dbReference type="NCBI Taxonomy" id="1247510"/>
    <lineage>
        <taxon>Bacteria</taxon>
        <taxon>Pseudomonadati</taxon>
        <taxon>Pseudomonadota</taxon>
        <taxon>Betaproteobacteria</taxon>
        <taxon>Burkholderiales</taxon>
        <taxon>Alcaligenaceae</taxon>
        <taxon>Verticiella</taxon>
    </lineage>
</organism>
<sequence length="264" mass="27950">MTNTLVDRPHALATLDARGIATLTLRNAGVLNILSTPVIRDNTEALRTLAAREDVRAVVLQGESPRAFVAGADIAEMASLDGASARAFISGLRDLCNAVRHFPAPVIACVPGWCLGGGMELAMACDLRVASENAHFGMPEVKVGIPSVIHAALLPYLIGGANTAWLLMMGETIDAARALSWGLVNEVVPAGELDGAIDRMAGALAAMGPAAIRQQKKLLRAWEPAHIDDAIEATVAEFGAAFRTGEPQHFMNAFLERKAREQRG</sequence>
<dbReference type="Pfam" id="PF00378">
    <property type="entry name" value="ECH_1"/>
    <property type="match status" value="1"/>
</dbReference>
<proteinExistence type="inferred from homology"/>
<dbReference type="NCBIfam" id="NF004795">
    <property type="entry name" value="PRK06143.1"/>
    <property type="match status" value="1"/>
</dbReference>
<comment type="similarity">
    <text evidence="1">Belongs to the enoyl-CoA hydratase/isomerase family.</text>
</comment>
<keyword evidence="2" id="KW-0456">Lyase</keyword>
<dbReference type="AlphaFoldDB" id="A0A556AY79"/>
<evidence type="ECO:0000313" key="3">
    <source>
        <dbReference type="Proteomes" id="UP000318405"/>
    </source>
</evidence>
<comment type="caution">
    <text evidence="2">The sequence shown here is derived from an EMBL/GenBank/DDBJ whole genome shotgun (WGS) entry which is preliminary data.</text>
</comment>
<dbReference type="GO" id="GO:0004300">
    <property type="term" value="F:enoyl-CoA hydratase activity"/>
    <property type="evidence" value="ECO:0007669"/>
    <property type="project" value="UniProtKB-EC"/>
</dbReference>
<dbReference type="InterPro" id="IPR001753">
    <property type="entry name" value="Enoyl-CoA_hydra/iso"/>
</dbReference>
<dbReference type="Gene3D" id="3.90.226.10">
    <property type="entry name" value="2-enoyl-CoA Hydratase, Chain A, domain 1"/>
    <property type="match status" value="1"/>
</dbReference>
<dbReference type="InterPro" id="IPR029045">
    <property type="entry name" value="ClpP/crotonase-like_dom_sf"/>
</dbReference>
<dbReference type="EC" id="4.2.1.17" evidence="2"/>
<accession>A0A556AY79</accession>
<dbReference type="SUPFAM" id="SSF52096">
    <property type="entry name" value="ClpP/crotonase"/>
    <property type="match status" value="1"/>
</dbReference>
<evidence type="ECO:0000256" key="1">
    <source>
        <dbReference type="ARBA" id="ARBA00005254"/>
    </source>
</evidence>
<name>A0A556AY79_9BURK</name>
<evidence type="ECO:0000313" key="2">
    <source>
        <dbReference type="EMBL" id="TSH97889.1"/>
    </source>
</evidence>
<dbReference type="PANTHER" id="PTHR11941">
    <property type="entry name" value="ENOYL-COA HYDRATASE-RELATED"/>
    <property type="match status" value="1"/>
</dbReference>
<dbReference type="RefSeq" id="WP_143946771.1">
    <property type="nucleotide sequence ID" value="NZ_BAABMB010000004.1"/>
</dbReference>
<dbReference type="PANTHER" id="PTHR11941:SF171">
    <property type="entry name" value="SD19268P"/>
    <property type="match status" value="1"/>
</dbReference>
<dbReference type="Proteomes" id="UP000318405">
    <property type="component" value="Unassembled WGS sequence"/>
</dbReference>
<reference evidence="2 3" key="1">
    <citation type="submission" date="2019-07" db="EMBL/GenBank/DDBJ databases">
        <title>Qingshengfaniella alkalisoli gen. nov., sp. nov., isolated from saline soil.</title>
        <authorList>
            <person name="Xu L."/>
            <person name="Huang X.-X."/>
            <person name="Sun J.-Q."/>
        </authorList>
    </citation>
    <scope>NUCLEOTIDE SEQUENCE [LARGE SCALE GENOMIC DNA]</scope>
    <source>
        <strain evidence="2 3">DSM 27279</strain>
    </source>
</reference>
<dbReference type="OrthoDB" id="370015at2"/>
<dbReference type="EMBL" id="VLTJ01000007">
    <property type="protein sequence ID" value="TSH97889.1"/>
    <property type="molecule type" value="Genomic_DNA"/>
</dbReference>